<dbReference type="GeneID" id="54783602"/>
<dbReference type="InterPro" id="IPR002190">
    <property type="entry name" value="MHD_dom"/>
</dbReference>
<name>A0A642UI04_DIURU</name>
<dbReference type="GO" id="GO:0005634">
    <property type="term" value="C:nucleus"/>
    <property type="evidence" value="ECO:0007669"/>
    <property type="project" value="TreeGrafter"/>
</dbReference>
<reference evidence="2 3" key="1">
    <citation type="submission" date="2019-07" db="EMBL/GenBank/DDBJ databases">
        <title>Genome assembly of two rare yeast pathogens: Diutina rugosa and Trichomonascus ciferrii.</title>
        <authorList>
            <person name="Mixao V."/>
            <person name="Saus E."/>
            <person name="Hansen A."/>
            <person name="Lass-Flor C."/>
            <person name="Gabaldon T."/>
        </authorList>
    </citation>
    <scope>NUCLEOTIDE SEQUENCE [LARGE SCALE GENOMIC DNA]</scope>
    <source>
        <strain evidence="2 3">CBS 613</strain>
    </source>
</reference>
<sequence>MPKRRLPEHGGSLSKAVNDMVRFAVLRGVQQGSFRRDHLKNVIDFRHSPYTFDQLIDESNITLKEVYGLKISIVQSNNKKTYVVLETLPEEIQFSMGQLWQKHTKIHGKPYNDKLYFIPKSLKSKAPLYNQELVKTGVLTMVIFLVVSSENNLKQSVLRRQLANFGMSKLDTQKISSINTDTSSLLNDFVKRGYLVEVTHDKDMWYKLGWRAIQEYPFKVLLELMVRVANDESQSFIDAVSTTIIQSYACEFSRPIQEDNGNASSGSDHRPS</sequence>
<dbReference type="GO" id="GO:0006281">
    <property type="term" value="P:DNA repair"/>
    <property type="evidence" value="ECO:0007669"/>
    <property type="project" value="TreeGrafter"/>
</dbReference>
<dbReference type="VEuPathDB" id="FungiDB:DIURU_004951"/>
<dbReference type="InterPro" id="IPR037445">
    <property type="entry name" value="MAGE"/>
</dbReference>
<dbReference type="Gene3D" id="1.10.10.1210">
    <property type="entry name" value="MAGE homology domain, winged helix WH2 motif"/>
    <property type="match status" value="1"/>
</dbReference>
<dbReference type="EMBL" id="SWFT01000149">
    <property type="protein sequence ID" value="KAA8898097.1"/>
    <property type="molecule type" value="Genomic_DNA"/>
</dbReference>
<dbReference type="Proteomes" id="UP000449547">
    <property type="component" value="Unassembled WGS sequence"/>
</dbReference>
<dbReference type="InterPro" id="IPR041899">
    <property type="entry name" value="MAGE_WH2"/>
</dbReference>
<dbReference type="PANTHER" id="PTHR11736">
    <property type="entry name" value="MELANOMA-ASSOCIATED ANTIGEN MAGE ANTIGEN"/>
    <property type="match status" value="1"/>
</dbReference>
<gene>
    <name evidence="2" type="ORF">DIURU_004951</name>
</gene>
<dbReference type="Gene3D" id="1.10.10.1200">
    <property type="entry name" value="MAGE homology domain, winged helix WH1 motif"/>
    <property type="match status" value="1"/>
</dbReference>
<dbReference type="InterPro" id="IPR041898">
    <property type="entry name" value="MAGE_WH1"/>
</dbReference>
<evidence type="ECO:0000313" key="2">
    <source>
        <dbReference type="EMBL" id="KAA8898097.1"/>
    </source>
</evidence>
<dbReference type="OrthoDB" id="205198at2759"/>
<evidence type="ECO:0000259" key="1">
    <source>
        <dbReference type="SMART" id="SM01373"/>
    </source>
</evidence>
<dbReference type="AlphaFoldDB" id="A0A642UI04"/>
<proteinExistence type="predicted"/>
<feature type="domain" description="MAGE" evidence="1">
    <location>
        <begin position="20"/>
        <end position="220"/>
    </location>
</feature>
<comment type="caution">
    <text evidence="2">The sequence shown here is derived from an EMBL/GenBank/DDBJ whole genome shotgun (WGS) entry which is preliminary data.</text>
</comment>
<protein>
    <recommendedName>
        <fullName evidence="1">MAGE domain-containing protein</fullName>
    </recommendedName>
</protein>
<dbReference type="SMART" id="SM01373">
    <property type="entry name" value="MAGE"/>
    <property type="match status" value="1"/>
</dbReference>
<accession>A0A642UI04</accession>
<evidence type="ECO:0000313" key="3">
    <source>
        <dbReference type="Proteomes" id="UP000449547"/>
    </source>
</evidence>
<dbReference type="OMA" id="KFFLPKY"/>
<dbReference type="Pfam" id="PF01454">
    <property type="entry name" value="MAGE"/>
    <property type="match status" value="1"/>
</dbReference>
<dbReference type="RefSeq" id="XP_034010354.1">
    <property type="nucleotide sequence ID" value="XM_034157880.1"/>
</dbReference>
<keyword evidence="3" id="KW-1185">Reference proteome</keyword>
<dbReference type="PANTHER" id="PTHR11736:SF14">
    <property type="entry name" value="NSE3 HOMOLOG, SMC5-SMC6 COMPLEX COMPONENT"/>
    <property type="match status" value="1"/>
</dbReference>
<organism evidence="2 3">
    <name type="scientific">Diutina rugosa</name>
    <name type="common">Yeast</name>
    <name type="synonym">Candida rugosa</name>
    <dbReference type="NCBI Taxonomy" id="5481"/>
    <lineage>
        <taxon>Eukaryota</taxon>
        <taxon>Fungi</taxon>
        <taxon>Dikarya</taxon>
        <taxon>Ascomycota</taxon>
        <taxon>Saccharomycotina</taxon>
        <taxon>Pichiomycetes</taxon>
        <taxon>Debaryomycetaceae</taxon>
        <taxon>Diutina</taxon>
    </lineage>
</organism>